<evidence type="ECO:0000256" key="1">
    <source>
        <dbReference type="SAM" id="MobiDB-lite"/>
    </source>
</evidence>
<evidence type="ECO:0000313" key="3">
    <source>
        <dbReference type="EMBL" id="OSS48461.1"/>
    </source>
</evidence>
<accession>A0A1Y2LXB2</accession>
<feature type="region of interest" description="Disordered" evidence="1">
    <location>
        <begin position="1"/>
        <end position="38"/>
    </location>
</feature>
<dbReference type="Proteomes" id="UP000193240">
    <property type="component" value="Unassembled WGS sequence"/>
</dbReference>
<dbReference type="STRING" id="105696.A0A1Y2LXB2"/>
<feature type="compositionally biased region" description="Polar residues" evidence="1">
    <location>
        <begin position="9"/>
        <end position="21"/>
    </location>
</feature>
<evidence type="ECO:0000313" key="4">
    <source>
        <dbReference type="Proteomes" id="UP000193240"/>
    </source>
</evidence>
<dbReference type="GO" id="GO:0000329">
    <property type="term" value="C:fungal-type vacuole membrane"/>
    <property type="evidence" value="ECO:0007669"/>
    <property type="project" value="InterPro"/>
</dbReference>
<dbReference type="InParanoid" id="A0A1Y2LXB2"/>
<reference evidence="3 4" key="1">
    <citation type="journal article" date="2017" name="Genome Announc.">
        <title>Genome sequence of the saprophytic ascomycete Epicoccum nigrum ICMP 19927 strain isolated from New Zealand.</title>
        <authorList>
            <person name="Fokin M."/>
            <person name="Fleetwood D."/>
            <person name="Weir B.S."/>
            <person name="Villas-Boas S.G."/>
        </authorList>
    </citation>
    <scope>NUCLEOTIDE SEQUENCE [LARGE SCALE GENOMIC DNA]</scope>
    <source>
        <strain evidence="3 4">ICMP 19927</strain>
    </source>
</reference>
<organism evidence="3 4">
    <name type="scientific">Epicoccum nigrum</name>
    <name type="common">Soil fungus</name>
    <name type="synonym">Epicoccum purpurascens</name>
    <dbReference type="NCBI Taxonomy" id="105696"/>
    <lineage>
        <taxon>Eukaryota</taxon>
        <taxon>Fungi</taxon>
        <taxon>Dikarya</taxon>
        <taxon>Ascomycota</taxon>
        <taxon>Pezizomycotina</taxon>
        <taxon>Dothideomycetes</taxon>
        <taxon>Pleosporomycetidae</taxon>
        <taxon>Pleosporales</taxon>
        <taxon>Pleosporineae</taxon>
        <taxon>Didymellaceae</taxon>
        <taxon>Epicoccum</taxon>
    </lineage>
</organism>
<keyword evidence="2" id="KW-0812">Transmembrane</keyword>
<dbReference type="InterPro" id="IPR046368">
    <property type="entry name" value="Tag1"/>
</dbReference>
<keyword evidence="4" id="KW-1185">Reference proteome</keyword>
<feature type="compositionally biased region" description="Basic and acidic residues" evidence="1">
    <location>
        <begin position="28"/>
        <end position="38"/>
    </location>
</feature>
<proteinExistence type="predicted"/>
<dbReference type="PANTHER" id="PTHR35895">
    <property type="entry name" value="CHROMOSOME 16, WHOLE GENOME SHOTGUN SEQUENCE"/>
    <property type="match status" value="1"/>
</dbReference>
<dbReference type="EMBL" id="KZ107846">
    <property type="protein sequence ID" value="OSS48461.1"/>
    <property type="molecule type" value="Genomic_DNA"/>
</dbReference>
<keyword evidence="2" id="KW-0472">Membrane</keyword>
<name>A0A1Y2LXB2_EPING</name>
<dbReference type="AlphaFoldDB" id="A0A1Y2LXB2"/>
<dbReference type="InterPro" id="IPR022185">
    <property type="entry name" value="DUF3712"/>
</dbReference>
<feature type="transmembrane region" description="Helical" evidence="2">
    <location>
        <begin position="67"/>
        <end position="97"/>
    </location>
</feature>
<gene>
    <name evidence="3" type="ORF">B5807_07701</name>
</gene>
<dbReference type="PANTHER" id="PTHR35895:SF2">
    <property type="match status" value="1"/>
</dbReference>
<sequence>MALKMEVATATTSKQSAQVANDLSGGRGAEDNNSRNADDVSLVHHEKTDVAPTKFEKSKAHFWRFRWWYLLGLIIFLAILLPILFEVIIPAIVVAILKSQNLPIYGGTLRALSPTVLNMSIDTMINCAIPAKLDAMDLSLYNKNTTPQTAFLKLLLPSTKLDGKTDIAIKDQAIPVLNQTELTLWFNEFFDQPKVKLSVKGKPTVHLGALTYSDGLDKTIEVPSLNYLAGFALNSLDFNFKKNETKYNMKGTLNIPNSGVLTLGLGDLQFNVMAGTVNLGLINIYDLVLEPGNNSAPFEGNFFFDELVPNLKDVLDSQKEPLGNGYVEFFATGNTTKVDGVRIPYLEGVLNKKRIRFTVPVISLLGDVLGGVLGADQGSLLDIFGEAVGNTTLLEGILGRWDSMNQESSNLTKSSLLKRQRSNRVWKWNLVRLGMKLDRAKI</sequence>
<keyword evidence="2" id="KW-1133">Transmembrane helix</keyword>
<evidence type="ECO:0000256" key="2">
    <source>
        <dbReference type="SAM" id="Phobius"/>
    </source>
</evidence>
<protein>
    <submittedName>
        <fullName evidence="3">Uncharacterized protein</fullName>
    </submittedName>
</protein>
<dbReference type="OMA" id="HVLGHWD"/>
<dbReference type="Pfam" id="PF12505">
    <property type="entry name" value="DUF3712"/>
    <property type="match status" value="1"/>
</dbReference>